<dbReference type="EMBL" id="JBHSWW010000445">
    <property type="protein sequence ID" value="MFC6754953.1"/>
    <property type="molecule type" value="Genomic_DNA"/>
</dbReference>
<dbReference type="InterPro" id="IPR008136">
    <property type="entry name" value="CinA_C"/>
</dbReference>
<organism evidence="2 3">
    <name type="scientific">Halorubrum tibetense</name>
    <dbReference type="NCBI Taxonomy" id="175631"/>
    <lineage>
        <taxon>Archaea</taxon>
        <taxon>Methanobacteriati</taxon>
        <taxon>Methanobacteriota</taxon>
        <taxon>Stenosarchaea group</taxon>
        <taxon>Halobacteria</taxon>
        <taxon>Halobacteriales</taxon>
        <taxon>Haloferacaceae</taxon>
        <taxon>Halorubrum</taxon>
    </lineage>
</organism>
<dbReference type="InterPro" id="IPR036653">
    <property type="entry name" value="CinA-like_C"/>
</dbReference>
<feature type="non-terminal residue" evidence="2">
    <location>
        <position position="41"/>
    </location>
</feature>
<proteinExistence type="predicted"/>
<feature type="domain" description="CinA C-terminal" evidence="1">
    <location>
        <begin position="8"/>
        <end position="41"/>
    </location>
</feature>
<dbReference type="Pfam" id="PF02464">
    <property type="entry name" value="CinA"/>
    <property type="match status" value="1"/>
</dbReference>
<comment type="caution">
    <text evidence="2">The sequence shown here is derived from an EMBL/GenBank/DDBJ whole genome shotgun (WGS) entry which is preliminary data.</text>
</comment>
<dbReference type="AlphaFoldDB" id="A0ABD5SI95"/>
<dbReference type="RefSeq" id="WP_379783783.1">
    <property type="nucleotide sequence ID" value="NZ_JBHSWW010000445.1"/>
</dbReference>
<accession>A0ABD5SI95</accession>
<keyword evidence="3" id="KW-1185">Reference proteome</keyword>
<dbReference type="SUPFAM" id="SSF142433">
    <property type="entry name" value="CinA-like"/>
    <property type="match status" value="1"/>
</dbReference>
<evidence type="ECO:0000313" key="2">
    <source>
        <dbReference type="EMBL" id="MFC6754953.1"/>
    </source>
</evidence>
<evidence type="ECO:0000259" key="1">
    <source>
        <dbReference type="Pfam" id="PF02464"/>
    </source>
</evidence>
<protein>
    <submittedName>
        <fullName evidence="2">CinA family protein</fullName>
    </submittedName>
</protein>
<evidence type="ECO:0000313" key="3">
    <source>
        <dbReference type="Proteomes" id="UP001596442"/>
    </source>
</evidence>
<dbReference type="Proteomes" id="UP001596442">
    <property type="component" value="Unassembled WGS sequence"/>
</dbReference>
<dbReference type="Gene3D" id="3.90.950.20">
    <property type="entry name" value="CinA-like"/>
    <property type="match status" value="1"/>
</dbReference>
<gene>
    <name evidence="2" type="ORF">ACFQEU_16025</name>
</gene>
<name>A0ABD5SI95_9EURY</name>
<reference evidence="2 3" key="1">
    <citation type="journal article" date="2019" name="Int. J. Syst. Evol. Microbiol.">
        <title>The Global Catalogue of Microorganisms (GCM) 10K type strain sequencing project: providing services to taxonomists for standard genome sequencing and annotation.</title>
        <authorList>
            <consortium name="The Broad Institute Genomics Platform"/>
            <consortium name="The Broad Institute Genome Sequencing Center for Infectious Disease"/>
            <person name="Wu L."/>
            <person name="Ma J."/>
        </authorList>
    </citation>
    <scope>NUCLEOTIDE SEQUENCE [LARGE SCALE GENOMIC DNA]</scope>
    <source>
        <strain evidence="2 3">CGMCC 1.3239</strain>
    </source>
</reference>
<sequence>MTDHSDPAAAVGELLTARGETLAVAESLTGGLVGSRVTDVP</sequence>